<dbReference type="Proteomes" id="UP000050454">
    <property type="component" value="Unassembled WGS sequence"/>
</dbReference>
<dbReference type="Pfam" id="PF00884">
    <property type="entry name" value="Sulfatase"/>
    <property type="match status" value="1"/>
</dbReference>
<dbReference type="CDD" id="cd16015">
    <property type="entry name" value="LTA_synthase"/>
    <property type="match status" value="1"/>
</dbReference>
<feature type="transmembrane region" description="Helical" evidence="6">
    <location>
        <begin position="12"/>
        <end position="30"/>
    </location>
</feature>
<accession>A0A0P7C0U6</accession>
<dbReference type="PANTHER" id="PTHR47371">
    <property type="entry name" value="LIPOTEICHOIC ACID SYNTHASE"/>
    <property type="match status" value="1"/>
</dbReference>
<organism evidence="8 9">
    <name type="scientific">Jiulongibacter sediminis</name>
    <dbReference type="NCBI Taxonomy" id="1605367"/>
    <lineage>
        <taxon>Bacteria</taxon>
        <taxon>Pseudomonadati</taxon>
        <taxon>Bacteroidota</taxon>
        <taxon>Cytophagia</taxon>
        <taxon>Cytophagales</taxon>
        <taxon>Leadbetterellaceae</taxon>
        <taxon>Jiulongibacter</taxon>
    </lineage>
</organism>
<dbReference type="InterPro" id="IPR050448">
    <property type="entry name" value="OpgB/LTA_synthase_biosynth"/>
</dbReference>
<evidence type="ECO:0000256" key="2">
    <source>
        <dbReference type="ARBA" id="ARBA00022475"/>
    </source>
</evidence>
<evidence type="ECO:0000313" key="8">
    <source>
        <dbReference type="EMBL" id="KPM48214.1"/>
    </source>
</evidence>
<comment type="subcellular location">
    <subcellularLocation>
        <location evidence="1">Cell membrane</location>
        <topology evidence="1">Multi-pass membrane protein</topology>
    </subcellularLocation>
</comment>
<dbReference type="EMBL" id="LGTQ01000006">
    <property type="protein sequence ID" value="KPM48214.1"/>
    <property type="molecule type" value="Genomic_DNA"/>
</dbReference>
<dbReference type="GO" id="GO:0005886">
    <property type="term" value="C:plasma membrane"/>
    <property type="evidence" value="ECO:0007669"/>
    <property type="project" value="UniProtKB-SubCell"/>
</dbReference>
<gene>
    <name evidence="8" type="ORF">AFM12_06000</name>
</gene>
<keyword evidence="9" id="KW-1185">Reference proteome</keyword>
<dbReference type="Gene3D" id="1.25.40.10">
    <property type="entry name" value="Tetratricopeptide repeat domain"/>
    <property type="match status" value="1"/>
</dbReference>
<dbReference type="PANTHER" id="PTHR47371:SF3">
    <property type="entry name" value="PHOSPHOGLYCEROL TRANSFERASE I"/>
    <property type="match status" value="1"/>
</dbReference>
<protein>
    <recommendedName>
        <fullName evidence="7">Sulfatase N-terminal domain-containing protein</fullName>
    </recommendedName>
</protein>
<keyword evidence="5 6" id="KW-0472">Membrane</keyword>
<reference evidence="8 9" key="1">
    <citation type="submission" date="2015-07" db="EMBL/GenBank/DDBJ databases">
        <title>The draft genome sequence of Leadbetterella sp. JN14-9.</title>
        <authorList>
            <person name="Liu Y."/>
            <person name="Du J."/>
            <person name="Shao Z."/>
        </authorList>
    </citation>
    <scope>NUCLEOTIDE SEQUENCE [LARGE SCALE GENOMIC DNA]</scope>
    <source>
        <strain evidence="8 9">JN14-9</strain>
    </source>
</reference>
<feature type="transmembrane region" description="Helical" evidence="6">
    <location>
        <begin position="130"/>
        <end position="151"/>
    </location>
</feature>
<dbReference type="Gene3D" id="3.40.720.10">
    <property type="entry name" value="Alkaline Phosphatase, subunit A"/>
    <property type="match status" value="1"/>
</dbReference>
<evidence type="ECO:0000313" key="9">
    <source>
        <dbReference type="Proteomes" id="UP000050454"/>
    </source>
</evidence>
<evidence type="ECO:0000256" key="6">
    <source>
        <dbReference type="SAM" id="Phobius"/>
    </source>
</evidence>
<proteinExistence type="predicted"/>
<keyword evidence="4 6" id="KW-1133">Transmembrane helix</keyword>
<comment type="caution">
    <text evidence="8">The sequence shown here is derived from an EMBL/GenBank/DDBJ whole genome shotgun (WGS) entry which is preliminary data.</text>
</comment>
<dbReference type="SUPFAM" id="SSF48452">
    <property type="entry name" value="TPR-like"/>
    <property type="match status" value="1"/>
</dbReference>
<dbReference type="InterPro" id="IPR011990">
    <property type="entry name" value="TPR-like_helical_dom_sf"/>
</dbReference>
<dbReference type="RefSeq" id="WP_055145287.1">
    <property type="nucleotide sequence ID" value="NZ_JXSZ01000006.1"/>
</dbReference>
<keyword evidence="3 6" id="KW-0812">Transmembrane</keyword>
<dbReference type="InterPro" id="IPR017850">
    <property type="entry name" value="Alkaline_phosphatase_core_sf"/>
</dbReference>
<dbReference type="SUPFAM" id="SSF53649">
    <property type="entry name" value="Alkaline phosphatase-like"/>
    <property type="match status" value="1"/>
</dbReference>
<evidence type="ECO:0000256" key="3">
    <source>
        <dbReference type="ARBA" id="ARBA00022692"/>
    </source>
</evidence>
<sequence>MKTYNKTNFQFLLLNALTMGSLLSITELAYKFFFQHSHLENIALTIAQIISFNFVFAAGITMLLALPFLLMSMISSRASKTFLVLTGIIILLSTIGLNQYAAQTNLPLGSDLYGYSFDDILFITGSSAEFSLRAILMFLLIPAIYATLAFLKIYQNKVIGIVSLVILITSIASVPLLLTDLTDASKTAYFLNDTRQYLKDNQKGDDQEFLANGDEFPLMHPFNAAENGLTEHLNLTENKPNIVLLIVEGLGSDFMGKSAQYPGFTPFLDSLSDNSLYFSRFLSNTGRSFGALPSILGSAPFGKNGFLDLETLPDHMSLISVLKQNGYITSYYEGGNSSFDNKNRYLVNEGIDNLIDETSFDQNYVKTKSTKDGFSWGYPDSEIYRKTLASLPENGQPRLDIVLSISNHEPFQFPGKEEYLNQVNQLMKSRPELAGKRKTIEENPEVFASLLYTDASIRSFIDGLKKRSDFENTIVLITGDHRLIPVSMKNQICRYHVPLLVYSPLVKEPKEIGTIASHMDIAPAITGMLAKGYTMKTPENVPWLGLGLSPNSDREIPLMKYKGSFTDFIKGDTFIAQGKSYKIGKNLSLSVGVEKGETNQTLQAFELAKKSGRYTTTNNKIIPENLKMNISNLIKISKEDQKRIDELTKNLSQGEIYYMARDSAHNKNYEIALLLLDHLNNLNFNHYDGRTLRGRIYGWSDRTEQAEQELKYVINRSPLYSDAYSALLDLYWWNSLGNKAKEVAALARERFANNRDFLNTVASKMARFDPADFEEKVLPVSDQLSFNQTTP</sequence>
<feature type="domain" description="Sulfatase N-terminal" evidence="7">
    <location>
        <begin position="240"/>
        <end position="527"/>
    </location>
</feature>
<evidence type="ECO:0000259" key="7">
    <source>
        <dbReference type="Pfam" id="PF00884"/>
    </source>
</evidence>
<keyword evidence="2" id="KW-1003">Cell membrane</keyword>
<evidence type="ECO:0000256" key="1">
    <source>
        <dbReference type="ARBA" id="ARBA00004651"/>
    </source>
</evidence>
<evidence type="ECO:0000256" key="4">
    <source>
        <dbReference type="ARBA" id="ARBA00022989"/>
    </source>
</evidence>
<feature type="transmembrane region" description="Helical" evidence="6">
    <location>
        <begin position="42"/>
        <end position="70"/>
    </location>
</feature>
<name>A0A0P7C0U6_9BACT</name>
<evidence type="ECO:0000256" key="5">
    <source>
        <dbReference type="ARBA" id="ARBA00023136"/>
    </source>
</evidence>
<feature type="transmembrane region" description="Helical" evidence="6">
    <location>
        <begin position="158"/>
        <end position="178"/>
    </location>
</feature>
<dbReference type="STRING" id="1605367.AFM12_06000"/>
<dbReference type="InterPro" id="IPR000917">
    <property type="entry name" value="Sulfatase_N"/>
</dbReference>
<feature type="transmembrane region" description="Helical" evidence="6">
    <location>
        <begin position="82"/>
        <end position="102"/>
    </location>
</feature>
<dbReference type="AlphaFoldDB" id="A0A0P7C0U6"/>